<organism evidence="9 10">
    <name type="scientific">Elasticomyces elasticus</name>
    <dbReference type="NCBI Taxonomy" id="574655"/>
    <lineage>
        <taxon>Eukaryota</taxon>
        <taxon>Fungi</taxon>
        <taxon>Dikarya</taxon>
        <taxon>Ascomycota</taxon>
        <taxon>Pezizomycotina</taxon>
        <taxon>Dothideomycetes</taxon>
        <taxon>Dothideomycetidae</taxon>
        <taxon>Mycosphaerellales</taxon>
        <taxon>Teratosphaeriaceae</taxon>
        <taxon>Elasticomyces</taxon>
    </lineage>
</organism>
<feature type="domain" description="NADP-dependent oxidoreductase" evidence="8">
    <location>
        <begin position="45"/>
        <end position="326"/>
    </location>
</feature>
<dbReference type="InterPro" id="IPR023210">
    <property type="entry name" value="NADP_OxRdtase_dom"/>
</dbReference>
<evidence type="ECO:0000256" key="2">
    <source>
        <dbReference type="ARBA" id="ARBA00022857"/>
    </source>
</evidence>
<keyword evidence="3" id="KW-0560">Oxidoreductase</keyword>
<evidence type="ECO:0000256" key="4">
    <source>
        <dbReference type="PIRSR" id="PIRSR000097-1"/>
    </source>
</evidence>
<evidence type="ECO:0000313" key="9">
    <source>
        <dbReference type="EMBL" id="KAK5708288.1"/>
    </source>
</evidence>
<dbReference type="PANTHER" id="PTHR43827:SF3">
    <property type="entry name" value="NADP-DEPENDENT OXIDOREDUCTASE DOMAIN-CONTAINING PROTEIN"/>
    <property type="match status" value="1"/>
</dbReference>
<comment type="caution">
    <text evidence="9">The sequence shown here is derived from an EMBL/GenBank/DDBJ whole genome shotgun (WGS) entry which is preliminary data.</text>
</comment>
<evidence type="ECO:0000313" key="10">
    <source>
        <dbReference type="Proteomes" id="UP001310594"/>
    </source>
</evidence>
<dbReference type="PIRSF" id="PIRSF000097">
    <property type="entry name" value="AKR"/>
    <property type="match status" value="1"/>
</dbReference>
<dbReference type="PROSITE" id="PS00798">
    <property type="entry name" value="ALDOKETO_REDUCTASE_1"/>
    <property type="match status" value="1"/>
</dbReference>
<comment type="similarity">
    <text evidence="1">Belongs to the aldo/keto reductase family.</text>
</comment>
<dbReference type="Gene3D" id="3.20.20.100">
    <property type="entry name" value="NADP-dependent oxidoreductase domain"/>
    <property type="match status" value="1"/>
</dbReference>
<dbReference type="Pfam" id="PF00248">
    <property type="entry name" value="Aldo_ket_red"/>
    <property type="match status" value="1"/>
</dbReference>
<evidence type="ECO:0000256" key="3">
    <source>
        <dbReference type="ARBA" id="ARBA00023002"/>
    </source>
</evidence>
<dbReference type="Proteomes" id="UP001310594">
    <property type="component" value="Unassembled WGS sequence"/>
</dbReference>
<protein>
    <recommendedName>
        <fullName evidence="8">NADP-dependent oxidoreductase domain-containing protein</fullName>
    </recommendedName>
</protein>
<dbReference type="GO" id="GO:0016616">
    <property type="term" value="F:oxidoreductase activity, acting on the CH-OH group of donors, NAD or NADP as acceptor"/>
    <property type="evidence" value="ECO:0007669"/>
    <property type="project" value="UniProtKB-ARBA"/>
</dbReference>
<dbReference type="InterPro" id="IPR036812">
    <property type="entry name" value="NAD(P)_OxRdtase_dom_sf"/>
</dbReference>
<evidence type="ECO:0000256" key="7">
    <source>
        <dbReference type="SAM" id="SignalP"/>
    </source>
</evidence>
<dbReference type="InterPro" id="IPR020471">
    <property type="entry name" value="AKR"/>
</dbReference>
<dbReference type="AlphaFoldDB" id="A0AAN8A6X8"/>
<dbReference type="PROSITE" id="PS00062">
    <property type="entry name" value="ALDOKETO_REDUCTASE_2"/>
    <property type="match status" value="1"/>
</dbReference>
<name>A0AAN8A6X8_9PEZI</name>
<dbReference type="InterPro" id="IPR018170">
    <property type="entry name" value="Aldo/ket_reductase_CS"/>
</dbReference>
<reference evidence="9" key="1">
    <citation type="submission" date="2023-08" db="EMBL/GenBank/DDBJ databases">
        <title>Black Yeasts Isolated from many extreme environments.</title>
        <authorList>
            <person name="Coleine C."/>
            <person name="Stajich J.E."/>
            <person name="Selbmann L."/>
        </authorList>
    </citation>
    <scope>NUCLEOTIDE SEQUENCE</scope>
    <source>
        <strain evidence="9">CCFEE 5810</strain>
    </source>
</reference>
<keyword evidence="2" id="KW-0521">NADP</keyword>
<dbReference type="CDD" id="cd19071">
    <property type="entry name" value="AKR_AKR1-5-like"/>
    <property type="match status" value="1"/>
</dbReference>
<dbReference type="EMBL" id="JAVRQU010000001">
    <property type="protein sequence ID" value="KAK5708288.1"/>
    <property type="molecule type" value="Genomic_DNA"/>
</dbReference>
<evidence type="ECO:0000256" key="5">
    <source>
        <dbReference type="PIRSR" id="PIRSR000097-2"/>
    </source>
</evidence>
<feature type="binding site" evidence="5">
    <location>
        <position position="157"/>
    </location>
    <ligand>
        <name>substrate</name>
    </ligand>
</feature>
<evidence type="ECO:0000256" key="1">
    <source>
        <dbReference type="ARBA" id="ARBA00007905"/>
    </source>
</evidence>
<feature type="active site" description="Proton donor" evidence="4">
    <location>
        <position position="77"/>
    </location>
</feature>
<dbReference type="PANTHER" id="PTHR43827">
    <property type="entry name" value="2,5-DIKETO-D-GLUCONIC ACID REDUCTASE"/>
    <property type="match status" value="1"/>
</dbReference>
<evidence type="ECO:0000256" key="6">
    <source>
        <dbReference type="PIRSR" id="PIRSR000097-3"/>
    </source>
</evidence>
<gene>
    <name evidence="9" type="ORF">LTR97_000828</name>
</gene>
<dbReference type="PRINTS" id="PR00069">
    <property type="entry name" value="ALDKETRDTASE"/>
</dbReference>
<feature type="chain" id="PRO_5042908366" description="NADP-dependent oxidoreductase domain-containing protein" evidence="7">
    <location>
        <begin position="17"/>
        <end position="350"/>
    </location>
</feature>
<dbReference type="SUPFAM" id="SSF51430">
    <property type="entry name" value="NAD(P)-linked oxidoreductase"/>
    <property type="match status" value="1"/>
</dbReference>
<proteinExistence type="inferred from homology"/>
<feature type="site" description="Lowers pKa of active site Tyr" evidence="6">
    <location>
        <position position="106"/>
    </location>
</feature>
<keyword evidence="7" id="KW-0732">Signal</keyword>
<accession>A0AAN8A6X8</accession>
<evidence type="ECO:0000259" key="8">
    <source>
        <dbReference type="Pfam" id="PF00248"/>
    </source>
</evidence>
<feature type="signal peptide" evidence="7">
    <location>
        <begin position="1"/>
        <end position="16"/>
    </location>
</feature>
<sequence length="350" mass="39075">MRLTTALLSLAASALAIENDAAQIPLEPSTVLPTEPLTLDTIPLLGFGTWNLKDNVSEAVSWAIQTGYRHIDCADAYGNEDKVGKGISDGLLKTGLQRSDLWVTSKLWNNAYVITVHPMYSTLAYNLLSHGTSAPEAAIETTLKRLGVGYLDLYHMHWPVSQSTFGNNKIEYRDTWAAMGLLLEKGKTRHIGVSNFDPEQLKDLLNHTSHPPSVHQMELHPYLQQNDWIAFHEKHNIHVTAYSPFAGTNPTYSWPEGVSPILNNTVLQKIAKKRDCTAAQVALAWGMHRGTSVIPKSQHKKYIEQNFGSLKCELKKKDIKKIDELGEAHLRFNNPSKGWKVDLYKGLEGV</sequence>